<evidence type="ECO:0000313" key="4">
    <source>
        <dbReference type="Proteomes" id="UP001499910"/>
    </source>
</evidence>
<name>A0ABP9LHB5_9RHOB</name>
<sequence>MIRRSLSALALSLCLALPVQADPRADAEAIVGLTMTEDLFGAVMTAQGPIIASAIQNDLRAQGINLADPQRFTAILTEVMLSEFTRRMQEETVPVYLNAFTAEELAGILAFYRSAPGQALLAQTPMLTQQGANIGSRVGMELGPMLGPRMAARLEAEGIQLTTDPAMNQRLIDALR</sequence>
<dbReference type="Proteomes" id="UP001499910">
    <property type="component" value="Unassembled WGS sequence"/>
</dbReference>
<dbReference type="RefSeq" id="WP_259549775.1">
    <property type="nucleotide sequence ID" value="NZ_BAABHW010000004.1"/>
</dbReference>
<reference evidence="4" key="1">
    <citation type="journal article" date="2019" name="Int. J. Syst. Evol. Microbiol.">
        <title>The Global Catalogue of Microorganisms (GCM) 10K type strain sequencing project: providing services to taxonomists for standard genome sequencing and annotation.</title>
        <authorList>
            <consortium name="The Broad Institute Genomics Platform"/>
            <consortium name="The Broad Institute Genome Sequencing Center for Infectious Disease"/>
            <person name="Wu L."/>
            <person name="Ma J."/>
        </authorList>
    </citation>
    <scope>NUCLEOTIDE SEQUENCE [LARGE SCALE GENOMIC DNA]</scope>
    <source>
        <strain evidence="4">JCM 18015</strain>
    </source>
</reference>
<evidence type="ECO:0000313" key="3">
    <source>
        <dbReference type="EMBL" id="GAA5076964.1"/>
    </source>
</evidence>
<dbReference type="InterPro" id="IPR018637">
    <property type="entry name" value="DUF2059"/>
</dbReference>
<feature type="signal peptide" evidence="1">
    <location>
        <begin position="1"/>
        <end position="21"/>
    </location>
</feature>
<comment type="caution">
    <text evidence="3">The sequence shown here is derived from an EMBL/GenBank/DDBJ whole genome shotgun (WGS) entry which is preliminary data.</text>
</comment>
<evidence type="ECO:0000259" key="2">
    <source>
        <dbReference type="Pfam" id="PF09832"/>
    </source>
</evidence>
<keyword evidence="4" id="KW-1185">Reference proteome</keyword>
<accession>A0ABP9LHB5</accession>
<evidence type="ECO:0000256" key="1">
    <source>
        <dbReference type="SAM" id="SignalP"/>
    </source>
</evidence>
<protein>
    <recommendedName>
        <fullName evidence="2">DUF2059 domain-containing protein</fullName>
    </recommendedName>
</protein>
<proteinExistence type="predicted"/>
<dbReference type="Pfam" id="PF09832">
    <property type="entry name" value="DUF2059"/>
    <property type="match status" value="1"/>
</dbReference>
<feature type="chain" id="PRO_5045864967" description="DUF2059 domain-containing protein" evidence="1">
    <location>
        <begin position="22"/>
        <end position="176"/>
    </location>
</feature>
<dbReference type="EMBL" id="BAABHW010000004">
    <property type="protein sequence ID" value="GAA5076964.1"/>
    <property type="molecule type" value="Genomic_DNA"/>
</dbReference>
<keyword evidence="1" id="KW-0732">Signal</keyword>
<feature type="domain" description="DUF2059" evidence="2">
    <location>
        <begin position="87"/>
        <end position="143"/>
    </location>
</feature>
<organism evidence="3 4">
    <name type="scientific">[Roseibacterium] beibuensis</name>
    <dbReference type="NCBI Taxonomy" id="1193142"/>
    <lineage>
        <taxon>Bacteria</taxon>
        <taxon>Pseudomonadati</taxon>
        <taxon>Pseudomonadota</taxon>
        <taxon>Alphaproteobacteria</taxon>
        <taxon>Rhodobacterales</taxon>
        <taxon>Roseobacteraceae</taxon>
        <taxon>Roseicyclus</taxon>
    </lineage>
</organism>
<gene>
    <name evidence="3" type="ORF">GCM10023209_26670</name>
</gene>